<evidence type="ECO:0000313" key="3">
    <source>
        <dbReference type="Proteomes" id="UP000077248"/>
    </source>
</evidence>
<accession>A0A177DQ12</accession>
<organism evidence="2 3">
    <name type="scientific">Alternaria alternata</name>
    <name type="common">Alternaria rot fungus</name>
    <name type="synonym">Torula alternata</name>
    <dbReference type="NCBI Taxonomy" id="5599"/>
    <lineage>
        <taxon>Eukaryota</taxon>
        <taxon>Fungi</taxon>
        <taxon>Dikarya</taxon>
        <taxon>Ascomycota</taxon>
        <taxon>Pezizomycotina</taxon>
        <taxon>Dothideomycetes</taxon>
        <taxon>Pleosporomycetidae</taxon>
        <taxon>Pleosporales</taxon>
        <taxon>Pleosporineae</taxon>
        <taxon>Pleosporaceae</taxon>
        <taxon>Alternaria</taxon>
        <taxon>Alternaria sect. Alternaria</taxon>
        <taxon>Alternaria alternata complex</taxon>
    </lineage>
</organism>
<evidence type="ECO:0000259" key="1">
    <source>
        <dbReference type="Pfam" id="PF17111"/>
    </source>
</evidence>
<dbReference type="Proteomes" id="UP000077248">
    <property type="component" value="Unassembled WGS sequence"/>
</dbReference>
<protein>
    <recommendedName>
        <fullName evidence="1">Azaphilone pigments biosynthesis cluster protein L N-terminal domain-containing protein</fullName>
    </recommendedName>
</protein>
<dbReference type="VEuPathDB" id="FungiDB:CC77DRAFT_840713"/>
<proteinExistence type="predicted"/>
<keyword evidence="3" id="KW-1185">Reference proteome</keyword>
<reference evidence="2 3" key="1">
    <citation type="submission" date="2016-05" db="EMBL/GenBank/DDBJ databases">
        <title>Comparative analysis of secretome profiles of manganese(II)-oxidizing ascomycete fungi.</title>
        <authorList>
            <consortium name="DOE Joint Genome Institute"/>
            <person name="Zeiner C.A."/>
            <person name="Purvine S.O."/>
            <person name="Zink E.M."/>
            <person name="Wu S."/>
            <person name="Pasa-Tolic L."/>
            <person name="Chaput D.L."/>
            <person name="Haridas S."/>
            <person name="Grigoriev I.V."/>
            <person name="Santelli C.M."/>
            <person name="Hansel C.M."/>
        </authorList>
    </citation>
    <scope>NUCLEOTIDE SEQUENCE [LARGE SCALE GENOMIC DNA]</scope>
    <source>
        <strain evidence="2 3">SRC1lrK2f</strain>
    </source>
</reference>
<dbReference type="EMBL" id="KV441476">
    <property type="protein sequence ID" value="OAG21855.1"/>
    <property type="molecule type" value="Genomic_DNA"/>
</dbReference>
<name>A0A177DQ12_ALTAL</name>
<feature type="domain" description="Azaphilone pigments biosynthesis cluster protein L N-terminal" evidence="1">
    <location>
        <begin position="64"/>
        <end position="189"/>
    </location>
</feature>
<gene>
    <name evidence="2" type="ORF">CC77DRAFT_840713</name>
</gene>
<dbReference type="InterPro" id="IPR031348">
    <property type="entry name" value="PigL_N"/>
</dbReference>
<sequence>MDATNIPRPRYPVLSRNGRMIEIEGDELYTPETLTEDTGQLQGLQINHLYIKQVSWSHALMSGLETVASIVAVLTISCQVISALHNAIKELRSLPKELRKLTSEITIIEQCVAHIIVLIKADDETFKVFQRFRFAEAIGICADTCQEFHRSFSKWASSPTKSRRAQAKLWFHRKDVQSVRAEISSARETTIFTAVSVQL</sequence>
<evidence type="ECO:0000313" key="2">
    <source>
        <dbReference type="EMBL" id="OAG21855.1"/>
    </source>
</evidence>
<dbReference type="KEGG" id="aalt:CC77DRAFT_840713"/>
<dbReference type="Pfam" id="PF17111">
    <property type="entry name" value="PigL_N"/>
    <property type="match status" value="1"/>
</dbReference>
<dbReference type="AlphaFoldDB" id="A0A177DQ12"/>
<dbReference type="GeneID" id="29118972"/>
<dbReference type="RefSeq" id="XP_018387276.1">
    <property type="nucleotide sequence ID" value="XM_018533378.1"/>
</dbReference>